<dbReference type="EMBL" id="JABSTU010000008">
    <property type="protein sequence ID" value="KAH8023155.1"/>
    <property type="molecule type" value="Genomic_DNA"/>
</dbReference>
<evidence type="ECO:0000313" key="4">
    <source>
        <dbReference type="Proteomes" id="UP000821866"/>
    </source>
</evidence>
<reference evidence="3" key="1">
    <citation type="journal article" date="2020" name="Cell">
        <title>Large-Scale Comparative Analyses of Tick Genomes Elucidate Their Genetic Diversity and Vector Capacities.</title>
        <authorList>
            <consortium name="Tick Genome and Microbiome Consortium (TIGMIC)"/>
            <person name="Jia N."/>
            <person name="Wang J."/>
            <person name="Shi W."/>
            <person name="Du L."/>
            <person name="Sun Y."/>
            <person name="Zhan W."/>
            <person name="Jiang J.F."/>
            <person name="Wang Q."/>
            <person name="Zhang B."/>
            <person name="Ji P."/>
            <person name="Bell-Sakyi L."/>
            <person name="Cui X.M."/>
            <person name="Yuan T.T."/>
            <person name="Jiang B.G."/>
            <person name="Yang W.F."/>
            <person name="Lam T.T."/>
            <person name="Chang Q.C."/>
            <person name="Ding S.J."/>
            <person name="Wang X.J."/>
            <person name="Zhu J.G."/>
            <person name="Ruan X.D."/>
            <person name="Zhao L."/>
            <person name="Wei J.T."/>
            <person name="Ye R.Z."/>
            <person name="Que T.C."/>
            <person name="Du C.H."/>
            <person name="Zhou Y.H."/>
            <person name="Cheng J.X."/>
            <person name="Dai P.F."/>
            <person name="Guo W.B."/>
            <person name="Han X.H."/>
            <person name="Huang E.J."/>
            <person name="Li L.F."/>
            <person name="Wei W."/>
            <person name="Gao Y.C."/>
            <person name="Liu J.Z."/>
            <person name="Shao H.Z."/>
            <person name="Wang X."/>
            <person name="Wang C.C."/>
            <person name="Yang T.C."/>
            <person name="Huo Q.B."/>
            <person name="Li W."/>
            <person name="Chen H.Y."/>
            <person name="Chen S.E."/>
            <person name="Zhou L.G."/>
            <person name="Ni X.B."/>
            <person name="Tian J.H."/>
            <person name="Sheng Y."/>
            <person name="Liu T."/>
            <person name="Pan Y.S."/>
            <person name="Xia L.Y."/>
            <person name="Li J."/>
            <person name="Zhao F."/>
            <person name="Cao W.C."/>
        </authorList>
    </citation>
    <scope>NUCLEOTIDE SEQUENCE</scope>
    <source>
        <strain evidence="3">Rmic-2018</strain>
    </source>
</reference>
<protein>
    <recommendedName>
        <fullName evidence="5">Secreted protein</fullName>
    </recommendedName>
</protein>
<dbReference type="AlphaFoldDB" id="A0A9J6DME6"/>
<evidence type="ECO:0000313" key="3">
    <source>
        <dbReference type="EMBL" id="KAH8023155.1"/>
    </source>
</evidence>
<dbReference type="Proteomes" id="UP000821866">
    <property type="component" value="Chromosome 6"/>
</dbReference>
<feature type="chain" id="PRO_5039917094" description="Secreted protein" evidence="2">
    <location>
        <begin position="19"/>
        <end position="169"/>
    </location>
</feature>
<accession>A0A9J6DME6</accession>
<proteinExistence type="predicted"/>
<gene>
    <name evidence="3" type="ORF">HPB51_011269</name>
</gene>
<evidence type="ECO:0008006" key="5">
    <source>
        <dbReference type="Google" id="ProtNLM"/>
    </source>
</evidence>
<evidence type="ECO:0000256" key="2">
    <source>
        <dbReference type="SAM" id="SignalP"/>
    </source>
</evidence>
<feature type="signal peptide" evidence="2">
    <location>
        <begin position="1"/>
        <end position="18"/>
    </location>
</feature>
<sequence length="169" mass="17899">MFFPVGFALFSFLRNSSHLALLHARPPYQTERFGETRKGAYANACAAENSGGRSFSACQTELGAFYSLYFIRASQQDAEATVKRSRGSGRKRAEEELPGRSQPPIDSSHAQTTAGLYLASDEGGPSSTATEGAAIIAAVAAEEAARLICHKSTIVAAFAWGASEILSSS</sequence>
<reference evidence="3" key="2">
    <citation type="submission" date="2021-09" db="EMBL/GenBank/DDBJ databases">
        <authorList>
            <person name="Jia N."/>
            <person name="Wang J."/>
            <person name="Shi W."/>
            <person name="Du L."/>
            <person name="Sun Y."/>
            <person name="Zhan W."/>
            <person name="Jiang J."/>
            <person name="Wang Q."/>
            <person name="Zhang B."/>
            <person name="Ji P."/>
            <person name="Sakyi L.B."/>
            <person name="Cui X."/>
            <person name="Yuan T."/>
            <person name="Jiang B."/>
            <person name="Yang W."/>
            <person name="Lam T.T.-Y."/>
            <person name="Chang Q."/>
            <person name="Ding S."/>
            <person name="Wang X."/>
            <person name="Zhu J."/>
            <person name="Ruan X."/>
            <person name="Zhao L."/>
            <person name="Wei J."/>
            <person name="Que T."/>
            <person name="Du C."/>
            <person name="Cheng J."/>
            <person name="Dai P."/>
            <person name="Han X."/>
            <person name="Huang E."/>
            <person name="Gao Y."/>
            <person name="Liu J."/>
            <person name="Shao H."/>
            <person name="Ye R."/>
            <person name="Li L."/>
            <person name="Wei W."/>
            <person name="Wang X."/>
            <person name="Wang C."/>
            <person name="Huo Q."/>
            <person name="Li W."/>
            <person name="Guo W."/>
            <person name="Chen H."/>
            <person name="Chen S."/>
            <person name="Zhou L."/>
            <person name="Zhou L."/>
            <person name="Ni X."/>
            <person name="Tian J."/>
            <person name="Zhou Y."/>
            <person name="Sheng Y."/>
            <person name="Liu T."/>
            <person name="Pan Y."/>
            <person name="Xia L."/>
            <person name="Li J."/>
            <person name="Zhao F."/>
            <person name="Cao W."/>
        </authorList>
    </citation>
    <scope>NUCLEOTIDE SEQUENCE</scope>
    <source>
        <strain evidence="3">Rmic-2018</strain>
        <tissue evidence="3">Larvae</tissue>
    </source>
</reference>
<comment type="caution">
    <text evidence="3">The sequence shown here is derived from an EMBL/GenBank/DDBJ whole genome shotgun (WGS) entry which is preliminary data.</text>
</comment>
<name>A0A9J6DME6_RHIMP</name>
<organism evidence="3 4">
    <name type="scientific">Rhipicephalus microplus</name>
    <name type="common">Cattle tick</name>
    <name type="synonym">Boophilus microplus</name>
    <dbReference type="NCBI Taxonomy" id="6941"/>
    <lineage>
        <taxon>Eukaryota</taxon>
        <taxon>Metazoa</taxon>
        <taxon>Ecdysozoa</taxon>
        <taxon>Arthropoda</taxon>
        <taxon>Chelicerata</taxon>
        <taxon>Arachnida</taxon>
        <taxon>Acari</taxon>
        <taxon>Parasitiformes</taxon>
        <taxon>Ixodida</taxon>
        <taxon>Ixodoidea</taxon>
        <taxon>Ixodidae</taxon>
        <taxon>Rhipicephalinae</taxon>
        <taxon>Rhipicephalus</taxon>
        <taxon>Boophilus</taxon>
    </lineage>
</organism>
<evidence type="ECO:0000256" key="1">
    <source>
        <dbReference type="SAM" id="MobiDB-lite"/>
    </source>
</evidence>
<feature type="region of interest" description="Disordered" evidence="1">
    <location>
        <begin position="81"/>
        <end position="109"/>
    </location>
</feature>
<keyword evidence="2" id="KW-0732">Signal</keyword>
<keyword evidence="4" id="KW-1185">Reference proteome</keyword>